<evidence type="ECO:0000256" key="1">
    <source>
        <dbReference type="ARBA" id="ARBA00004141"/>
    </source>
</evidence>
<dbReference type="Gene3D" id="1.20.1070.10">
    <property type="entry name" value="Rhodopsin 7-helix transmembrane proteins"/>
    <property type="match status" value="1"/>
</dbReference>
<dbReference type="PRINTS" id="PR00237">
    <property type="entry name" value="GPCRRHODOPSN"/>
</dbReference>
<dbReference type="PROSITE" id="PS00237">
    <property type="entry name" value="G_PROTEIN_RECEP_F1_1"/>
    <property type="match status" value="1"/>
</dbReference>
<feature type="transmembrane region" description="Helical" evidence="11">
    <location>
        <begin position="119"/>
        <end position="139"/>
    </location>
</feature>
<keyword evidence="7 9" id="KW-0675">Receptor</keyword>
<dbReference type="KEGG" id="aali:118458635"/>
<feature type="transmembrane region" description="Helical" evidence="11">
    <location>
        <begin position="159"/>
        <end position="178"/>
    </location>
</feature>
<dbReference type="RefSeq" id="XP_035777217.1">
    <property type="nucleotide sequence ID" value="XM_035921324.1"/>
</dbReference>
<reference evidence="13 14" key="1">
    <citation type="journal article" date="2017" name="G3 (Bethesda)">
        <title>The Physical Genome Mapping of Anopheles albimanus Corrected Scaffold Misassemblies and Identified Interarm Rearrangements in Genus Anopheles.</title>
        <authorList>
            <person name="Artemov G.N."/>
            <person name="Peery A.N."/>
            <person name="Jiang X."/>
            <person name="Tu Z."/>
            <person name="Stegniy V.N."/>
            <person name="Sharakhova M.V."/>
            <person name="Sharakhov I.V."/>
        </authorList>
    </citation>
    <scope>NUCLEOTIDE SEQUENCE [LARGE SCALE GENOMIC DNA]</scope>
    <source>
        <strain evidence="13 14">ALBI9_A</strain>
    </source>
</reference>
<evidence type="ECO:0000313" key="14">
    <source>
        <dbReference type="Proteomes" id="UP000069272"/>
    </source>
</evidence>
<sequence length="480" mass="53035">MESVLTRFNLSLDNMTSLSSNMRQGLIEQYSNNRKVEDPWYHILIVMYGSLIVFGATGNSLVVLAVARKPQMRTARNMFIVNLAVSDLLLCLVTMPLTLVEILTKYWPMGRLPFLCKSIGTLQATSIFVSTISITAIALDRYQVIVYPTRDSLQLMGAIVILTGIWIISIVLASPMFITRQLIHYDVNLPSLGIEYVSYCIEDWPISYGRVYYSAFTLCVQYVLPILIVSVAYLRIYLKLKHRLVVSTTSTSTTAASSSRARTTNGDSQPARERERGRRMQRTNYLLISIALIFGISWLPLNLFNLFADLYVHAITQDIMVAYAICHMVGMSSACSNPLLYGWLNDNFRKEFNELLCRKDLGGGGGGGRAHSNGRANGGTTAERRTFSRARSTRAGGGGSSTSKRLAGCEADGGGQRAGKDGTGRPDGVMQHPCHWVSQSEAEDADPEPQRPADDGEEELQKLCRPDTEAMEGDSGNQHA</sequence>
<evidence type="ECO:0000256" key="4">
    <source>
        <dbReference type="ARBA" id="ARBA00022989"/>
    </source>
</evidence>
<accession>A0A182F6P1</accession>
<feature type="compositionally biased region" description="Basic and acidic residues" evidence="10">
    <location>
        <begin position="448"/>
        <end position="468"/>
    </location>
</feature>
<evidence type="ECO:0000256" key="9">
    <source>
        <dbReference type="RuleBase" id="RU000688"/>
    </source>
</evidence>
<organism evidence="13 14">
    <name type="scientific">Anopheles albimanus</name>
    <name type="common">New world malaria mosquito</name>
    <dbReference type="NCBI Taxonomy" id="7167"/>
    <lineage>
        <taxon>Eukaryota</taxon>
        <taxon>Metazoa</taxon>
        <taxon>Ecdysozoa</taxon>
        <taxon>Arthropoda</taxon>
        <taxon>Hexapoda</taxon>
        <taxon>Insecta</taxon>
        <taxon>Pterygota</taxon>
        <taxon>Neoptera</taxon>
        <taxon>Endopterygota</taxon>
        <taxon>Diptera</taxon>
        <taxon>Nematocera</taxon>
        <taxon>Culicoidea</taxon>
        <taxon>Culicidae</taxon>
        <taxon>Anophelinae</taxon>
        <taxon>Anopheles</taxon>
    </lineage>
</organism>
<keyword evidence="4 11" id="KW-1133">Transmembrane helix</keyword>
<dbReference type="VEuPathDB" id="VectorBase:AALB20_037174"/>
<keyword evidence="5 9" id="KW-0297">G-protein coupled receptor</keyword>
<dbReference type="AlphaFoldDB" id="A0A182F6P1"/>
<dbReference type="PRINTS" id="PR01012">
    <property type="entry name" value="NRPEPTIDEYR"/>
</dbReference>
<dbReference type="PANTHER" id="PTHR24235:SF30">
    <property type="entry name" value="NEUROPEPTIDE F RECEPTOR"/>
    <property type="match status" value="1"/>
</dbReference>
<dbReference type="Pfam" id="PF00001">
    <property type="entry name" value="7tm_1"/>
    <property type="match status" value="1"/>
</dbReference>
<dbReference type="GO" id="GO:0016020">
    <property type="term" value="C:membrane"/>
    <property type="evidence" value="ECO:0007669"/>
    <property type="project" value="UniProtKB-SubCell"/>
</dbReference>
<evidence type="ECO:0000313" key="13">
    <source>
        <dbReference type="EnsemblMetazoa" id="AALB002145-PA"/>
    </source>
</evidence>
<feature type="compositionally biased region" description="Low complexity" evidence="10">
    <location>
        <begin position="370"/>
        <end position="381"/>
    </location>
</feature>
<dbReference type="SMART" id="SM01381">
    <property type="entry name" value="7TM_GPCR_Srsx"/>
    <property type="match status" value="1"/>
</dbReference>
<dbReference type="STRING" id="7167.A0A182F6P1"/>
<evidence type="ECO:0000256" key="10">
    <source>
        <dbReference type="SAM" id="MobiDB-lite"/>
    </source>
</evidence>
<evidence type="ECO:0000256" key="3">
    <source>
        <dbReference type="ARBA" id="ARBA00022692"/>
    </source>
</evidence>
<feature type="transmembrane region" description="Helical" evidence="11">
    <location>
        <begin position="321"/>
        <end position="344"/>
    </location>
</feature>
<proteinExistence type="inferred from homology"/>
<evidence type="ECO:0000256" key="6">
    <source>
        <dbReference type="ARBA" id="ARBA00023136"/>
    </source>
</evidence>
<comment type="similarity">
    <text evidence="2 9">Belongs to the G-protein coupled receptor 1 family.</text>
</comment>
<dbReference type="InterPro" id="IPR000611">
    <property type="entry name" value="NPY_rcpt"/>
</dbReference>
<dbReference type="FunFam" id="1.20.1070.10:FF:000373">
    <property type="entry name" value="Neuropeptide F receptor"/>
    <property type="match status" value="1"/>
</dbReference>
<feature type="compositionally biased region" description="Low complexity" evidence="10">
    <location>
        <begin position="255"/>
        <end position="264"/>
    </location>
</feature>
<evidence type="ECO:0000256" key="5">
    <source>
        <dbReference type="ARBA" id="ARBA00023040"/>
    </source>
</evidence>
<dbReference type="InterPro" id="IPR017452">
    <property type="entry name" value="GPCR_Rhodpsn_7TM"/>
</dbReference>
<dbReference type="CDD" id="cd15203">
    <property type="entry name" value="7tmA_NPYR-like"/>
    <property type="match status" value="1"/>
</dbReference>
<keyword evidence="6 11" id="KW-0472">Membrane</keyword>
<dbReference type="OrthoDB" id="9046662at2759"/>
<feature type="region of interest" description="Disordered" evidence="10">
    <location>
        <begin position="363"/>
        <end position="480"/>
    </location>
</feature>
<feature type="transmembrane region" description="Helical" evidence="11">
    <location>
        <begin position="40"/>
        <end position="67"/>
    </location>
</feature>
<dbReference type="InterPro" id="IPR000276">
    <property type="entry name" value="GPCR_Rhodpsn"/>
</dbReference>
<dbReference type="GeneID" id="118458635"/>
<feature type="region of interest" description="Disordered" evidence="10">
    <location>
        <begin position="255"/>
        <end position="277"/>
    </location>
</feature>
<evidence type="ECO:0000256" key="7">
    <source>
        <dbReference type="ARBA" id="ARBA00023170"/>
    </source>
</evidence>
<dbReference type="GO" id="GO:0004983">
    <property type="term" value="F:neuropeptide Y receptor activity"/>
    <property type="evidence" value="ECO:0007669"/>
    <property type="project" value="InterPro"/>
</dbReference>
<protein>
    <submittedName>
        <fullName evidence="13">G_PROTEIN_RECEP_F1_2 domain-containing protein</fullName>
    </submittedName>
</protein>
<evidence type="ECO:0000259" key="12">
    <source>
        <dbReference type="PROSITE" id="PS50262"/>
    </source>
</evidence>
<keyword evidence="14" id="KW-1185">Reference proteome</keyword>
<dbReference type="VEuPathDB" id="VectorBase:AALB002145"/>
<evidence type="ECO:0000256" key="8">
    <source>
        <dbReference type="ARBA" id="ARBA00023224"/>
    </source>
</evidence>
<dbReference type="SUPFAM" id="SSF81321">
    <property type="entry name" value="Family A G protein-coupled receptor-like"/>
    <property type="match status" value="1"/>
</dbReference>
<keyword evidence="8 9" id="KW-0807">Transducer</keyword>
<feature type="domain" description="G-protein coupled receptors family 1 profile" evidence="12">
    <location>
        <begin position="58"/>
        <end position="341"/>
    </location>
</feature>
<feature type="transmembrane region" description="Helical" evidence="11">
    <location>
        <begin position="211"/>
        <end position="234"/>
    </location>
</feature>
<dbReference type="Proteomes" id="UP000069272">
    <property type="component" value="Chromosome 2R"/>
</dbReference>
<keyword evidence="3 9" id="KW-0812">Transmembrane</keyword>
<evidence type="ECO:0000256" key="2">
    <source>
        <dbReference type="ARBA" id="ARBA00010663"/>
    </source>
</evidence>
<comment type="subcellular location">
    <subcellularLocation>
        <location evidence="1">Membrane</location>
        <topology evidence="1">Multi-pass membrane protein</topology>
    </subcellularLocation>
</comment>
<dbReference type="EnsemblMetazoa" id="AALB002145-RA">
    <property type="protein sequence ID" value="AALB002145-PA"/>
    <property type="gene ID" value="AALB002145"/>
</dbReference>
<reference evidence="13" key="2">
    <citation type="submission" date="2022-08" db="UniProtKB">
        <authorList>
            <consortium name="EnsemblMetazoa"/>
        </authorList>
    </citation>
    <scope>IDENTIFICATION</scope>
    <source>
        <strain evidence="13">STECLA/ALBI9_A</strain>
    </source>
</reference>
<feature type="transmembrane region" description="Helical" evidence="11">
    <location>
        <begin position="284"/>
        <end position="301"/>
    </location>
</feature>
<dbReference type="PANTHER" id="PTHR24235">
    <property type="entry name" value="NEUROPEPTIDE Y RECEPTOR"/>
    <property type="match status" value="1"/>
</dbReference>
<name>A0A182F6P1_ANOAL</name>
<feature type="transmembrane region" description="Helical" evidence="11">
    <location>
        <begin position="79"/>
        <end position="99"/>
    </location>
</feature>
<dbReference type="CTD" id="40754"/>
<dbReference type="PROSITE" id="PS50262">
    <property type="entry name" value="G_PROTEIN_RECEP_F1_2"/>
    <property type="match status" value="1"/>
</dbReference>
<evidence type="ECO:0000256" key="11">
    <source>
        <dbReference type="SAM" id="Phobius"/>
    </source>
</evidence>